<evidence type="ECO:0000313" key="1">
    <source>
        <dbReference type="EMBL" id="RKN39503.1"/>
    </source>
</evidence>
<dbReference type="AlphaFoldDB" id="A0A3A9YTY0"/>
<comment type="caution">
    <text evidence="1">The sequence shown here is derived from an EMBL/GenBank/DDBJ whole genome shotgun (WGS) entry which is preliminary data.</text>
</comment>
<gene>
    <name evidence="1" type="ORF">D7294_21165</name>
</gene>
<dbReference type="EMBL" id="RBAL01000013">
    <property type="protein sequence ID" value="RKN39503.1"/>
    <property type="molecule type" value="Genomic_DNA"/>
</dbReference>
<keyword evidence="2" id="KW-1185">Reference proteome</keyword>
<dbReference type="OrthoDB" id="3689934at2"/>
<accession>A0A3A9YTY0</accession>
<sequence length="215" mass="23518">MSQQTAPARPLTWGPRRLPVPFVAKWSGEEVVVGGALRARPDGGGLAYRDEARGDRDRHGVLWARVTEAPGDGRPDFRVMHPVRQRRAFLERLCQVCGGPADRDAKGRLFVLRRPTAAEAVSGWPEGLLCTKPPVCVPCADTAARLCPHLDEPVFVRVRKPRVWGVFGGFFLPRSGGGLAAGEDDYLPYGHRQAPLFLANQLVAELTRVVRVSGP</sequence>
<name>A0A3A9YTY0_9ACTN</name>
<protein>
    <submittedName>
        <fullName evidence="1">Uncharacterized protein</fullName>
    </submittedName>
</protein>
<organism evidence="1 2">
    <name type="scientific">Streptomyces hoynatensis</name>
    <dbReference type="NCBI Taxonomy" id="1141874"/>
    <lineage>
        <taxon>Bacteria</taxon>
        <taxon>Bacillati</taxon>
        <taxon>Actinomycetota</taxon>
        <taxon>Actinomycetes</taxon>
        <taxon>Kitasatosporales</taxon>
        <taxon>Streptomycetaceae</taxon>
        <taxon>Streptomyces</taxon>
    </lineage>
</organism>
<reference evidence="1 2" key="1">
    <citation type="journal article" date="2014" name="Int. J. Syst. Evol. Microbiol.">
        <title>Streptomyces hoynatensis sp. nov., isolated from deep marine sediment.</title>
        <authorList>
            <person name="Veyisoglu A."/>
            <person name="Sahin N."/>
        </authorList>
    </citation>
    <scope>NUCLEOTIDE SEQUENCE [LARGE SCALE GENOMIC DNA]</scope>
    <source>
        <strain evidence="1 2">KCTC 29097</strain>
    </source>
</reference>
<dbReference type="RefSeq" id="WP_120682150.1">
    <property type="nucleotide sequence ID" value="NZ_RBAL01000013.1"/>
</dbReference>
<evidence type="ECO:0000313" key="2">
    <source>
        <dbReference type="Proteomes" id="UP000272474"/>
    </source>
</evidence>
<dbReference type="Proteomes" id="UP000272474">
    <property type="component" value="Unassembled WGS sequence"/>
</dbReference>
<proteinExistence type="predicted"/>